<protein>
    <submittedName>
        <fullName evidence="2">STAS domain-containing protein</fullName>
    </submittedName>
</protein>
<name>A0ABY9E7Y3_9GAMM</name>
<dbReference type="InterPro" id="IPR014557">
    <property type="entry name" value="UCP029548_STAS-type"/>
</dbReference>
<accession>A0ABY9E7Y3</accession>
<dbReference type="PANTHER" id="PTHR33495">
    <property type="entry name" value="ANTI-SIGMA FACTOR ANTAGONIST TM_1081-RELATED-RELATED"/>
    <property type="match status" value="1"/>
</dbReference>
<dbReference type="InterPro" id="IPR036513">
    <property type="entry name" value="STAS_dom_sf"/>
</dbReference>
<evidence type="ECO:0000313" key="2">
    <source>
        <dbReference type="EMBL" id="WKD49108.1"/>
    </source>
</evidence>
<gene>
    <name evidence="2" type="ORF">M8T91_14575</name>
</gene>
<proteinExistence type="predicted"/>
<dbReference type="PIRSF" id="PIRSF029548">
    <property type="entry name" value="UCP029548"/>
    <property type="match status" value="1"/>
</dbReference>
<dbReference type="RefSeq" id="WP_301414896.1">
    <property type="nucleotide sequence ID" value="NZ_CP098023.1"/>
</dbReference>
<evidence type="ECO:0000313" key="3">
    <source>
        <dbReference type="Proteomes" id="UP001321520"/>
    </source>
</evidence>
<dbReference type="SUPFAM" id="SSF52091">
    <property type="entry name" value="SpoIIaa-like"/>
    <property type="match status" value="1"/>
</dbReference>
<dbReference type="EMBL" id="CP098023">
    <property type="protein sequence ID" value="WKD49108.1"/>
    <property type="molecule type" value="Genomic_DNA"/>
</dbReference>
<organism evidence="2 3">
    <name type="scientific">Microbulbifer spongiae</name>
    <dbReference type="NCBI Taxonomy" id="2944933"/>
    <lineage>
        <taxon>Bacteria</taxon>
        <taxon>Pseudomonadati</taxon>
        <taxon>Pseudomonadota</taxon>
        <taxon>Gammaproteobacteria</taxon>
        <taxon>Cellvibrionales</taxon>
        <taxon>Microbulbiferaceae</taxon>
        <taxon>Microbulbifer</taxon>
    </lineage>
</organism>
<dbReference type="Gene3D" id="3.30.750.24">
    <property type="entry name" value="STAS domain"/>
    <property type="match status" value="1"/>
</dbReference>
<dbReference type="InterPro" id="IPR002645">
    <property type="entry name" value="STAS_dom"/>
</dbReference>
<dbReference type="PROSITE" id="PS50801">
    <property type="entry name" value="STAS"/>
    <property type="match status" value="1"/>
</dbReference>
<dbReference type="Pfam" id="PF01740">
    <property type="entry name" value="STAS"/>
    <property type="match status" value="1"/>
</dbReference>
<reference evidence="2 3" key="1">
    <citation type="submission" date="2022-05" db="EMBL/GenBank/DDBJ databases">
        <title>Microbulbifer sp. nov., isolated from sponge.</title>
        <authorList>
            <person name="Gao L."/>
        </authorList>
    </citation>
    <scope>NUCLEOTIDE SEQUENCE [LARGE SCALE GENOMIC DNA]</scope>
    <source>
        <strain evidence="2 3">MI-G</strain>
    </source>
</reference>
<sequence length="172" mass="19213">MQSGQIMVGTHEGVYIIKLIGDVRLDLCTTFDSFTEDMIGQDDFAGVAFDLHEAHGIDSTTLGLIAKIAIRTLERGCQKPLVFCSDQGIRHLLDAMGFDALVEISDEQYELAAQTTPLECRIPSEHAAREKVLEAHRVLMSMNERNAETFHDLVHTLEQECEQLDNTSTHPQ</sequence>
<feature type="domain" description="STAS" evidence="1">
    <location>
        <begin position="4"/>
        <end position="98"/>
    </location>
</feature>
<dbReference type="PANTHER" id="PTHR33495:SF2">
    <property type="entry name" value="ANTI-SIGMA FACTOR ANTAGONIST TM_1081-RELATED"/>
    <property type="match status" value="1"/>
</dbReference>
<dbReference type="CDD" id="cd07043">
    <property type="entry name" value="STAS_anti-anti-sigma_factors"/>
    <property type="match status" value="1"/>
</dbReference>
<evidence type="ECO:0000259" key="1">
    <source>
        <dbReference type="PROSITE" id="PS50801"/>
    </source>
</evidence>
<dbReference type="Proteomes" id="UP001321520">
    <property type="component" value="Chromosome"/>
</dbReference>
<keyword evidence="3" id="KW-1185">Reference proteome</keyword>